<evidence type="ECO:0000313" key="4">
    <source>
        <dbReference type="EMBL" id="KAF9151811.1"/>
    </source>
</evidence>
<evidence type="ECO:0000256" key="2">
    <source>
        <dbReference type="SAM" id="Phobius"/>
    </source>
</evidence>
<comment type="caution">
    <text evidence="4">The sequence shown here is derived from an EMBL/GenBank/DDBJ whole genome shotgun (WGS) entry which is preliminary data.</text>
</comment>
<dbReference type="AlphaFoldDB" id="A0A9P5S2C2"/>
<feature type="domain" description="Serine/threonine-protein phosphatase 4 regulatory subunit 3-like central" evidence="3">
    <location>
        <begin position="32"/>
        <end position="94"/>
    </location>
</feature>
<accession>A0A9P5S2C2</accession>
<dbReference type="InterPro" id="IPR006887">
    <property type="entry name" value="P4R3-like_central_dom"/>
</dbReference>
<dbReference type="OrthoDB" id="2409932at2759"/>
<sequence>MVFLTQQHLSRLKTLPIFSGLAEKIAILMTHIIIGLLQNTKGNRNAMNSACLEFFEHIRKNNVDLMVFQCGAINRETMEGLSYTPLFKQLLTMHTSKDNSEPHCHFLGPRGSGPSAGSVKSLLMELFGDDDKDDLDAARIDRSQSNQLCRKLQETDFDEAGGRDGTTASDCSSGKRIMLEDISST</sequence>
<organism evidence="4 5">
    <name type="scientific">Linnemannia schmuckeri</name>
    <dbReference type="NCBI Taxonomy" id="64567"/>
    <lineage>
        <taxon>Eukaryota</taxon>
        <taxon>Fungi</taxon>
        <taxon>Fungi incertae sedis</taxon>
        <taxon>Mucoromycota</taxon>
        <taxon>Mortierellomycotina</taxon>
        <taxon>Mortierellomycetes</taxon>
        <taxon>Mortierellales</taxon>
        <taxon>Mortierellaceae</taxon>
        <taxon>Linnemannia</taxon>
    </lineage>
</organism>
<evidence type="ECO:0000313" key="5">
    <source>
        <dbReference type="Proteomes" id="UP000748756"/>
    </source>
</evidence>
<name>A0A9P5S2C2_9FUNG</name>
<keyword evidence="2" id="KW-0812">Transmembrane</keyword>
<proteinExistence type="predicted"/>
<gene>
    <name evidence="4" type="ORF">BG015_006193</name>
</gene>
<reference evidence="4" key="1">
    <citation type="journal article" date="2020" name="Fungal Divers.">
        <title>Resolving the Mortierellaceae phylogeny through synthesis of multi-gene phylogenetics and phylogenomics.</title>
        <authorList>
            <person name="Vandepol N."/>
            <person name="Liber J."/>
            <person name="Desiro A."/>
            <person name="Na H."/>
            <person name="Kennedy M."/>
            <person name="Barry K."/>
            <person name="Grigoriev I.V."/>
            <person name="Miller A.N."/>
            <person name="O'Donnell K."/>
            <person name="Stajich J.E."/>
            <person name="Bonito G."/>
        </authorList>
    </citation>
    <scope>NUCLEOTIDE SEQUENCE</scope>
    <source>
        <strain evidence="4">NRRL 6426</strain>
    </source>
</reference>
<evidence type="ECO:0000259" key="3">
    <source>
        <dbReference type="Pfam" id="PF04802"/>
    </source>
</evidence>
<protein>
    <recommendedName>
        <fullName evidence="3">Serine/threonine-protein phosphatase 4 regulatory subunit 3-like central domain-containing protein</fullName>
    </recommendedName>
</protein>
<dbReference type="Pfam" id="PF04802">
    <property type="entry name" value="PP4R3"/>
    <property type="match status" value="1"/>
</dbReference>
<keyword evidence="2" id="KW-1133">Transmembrane helix</keyword>
<keyword evidence="5" id="KW-1185">Reference proteome</keyword>
<dbReference type="Proteomes" id="UP000748756">
    <property type="component" value="Unassembled WGS sequence"/>
</dbReference>
<feature type="region of interest" description="Disordered" evidence="1">
    <location>
        <begin position="153"/>
        <end position="185"/>
    </location>
</feature>
<dbReference type="EMBL" id="JAAAUQ010000292">
    <property type="protein sequence ID" value="KAF9151811.1"/>
    <property type="molecule type" value="Genomic_DNA"/>
</dbReference>
<keyword evidence="2" id="KW-0472">Membrane</keyword>
<feature type="transmembrane region" description="Helical" evidence="2">
    <location>
        <begin position="15"/>
        <end position="37"/>
    </location>
</feature>
<evidence type="ECO:0000256" key="1">
    <source>
        <dbReference type="SAM" id="MobiDB-lite"/>
    </source>
</evidence>